<dbReference type="HOGENOM" id="CLU_683511_0_0_1"/>
<evidence type="ECO:0000256" key="1">
    <source>
        <dbReference type="SAM" id="Phobius"/>
    </source>
</evidence>
<name>A0A086J2F8_NEMA1</name>
<feature type="transmembrane region" description="Helical" evidence="1">
    <location>
        <begin position="284"/>
        <end position="305"/>
    </location>
</feature>
<protein>
    <submittedName>
        <fullName evidence="2">Uncharacterized protein</fullName>
    </submittedName>
</protein>
<gene>
    <name evidence="2" type="ORF">NESG_01446</name>
</gene>
<dbReference type="Proteomes" id="UP000054524">
    <property type="component" value="Unassembled WGS sequence"/>
</dbReference>
<feature type="transmembrane region" description="Helical" evidence="1">
    <location>
        <begin position="119"/>
        <end position="139"/>
    </location>
</feature>
<keyword evidence="1" id="KW-1133">Transmembrane helix</keyword>
<comment type="caution">
    <text evidence="2">The sequence shown here is derived from an EMBL/GenBank/DDBJ whole genome shotgun (WGS) entry which is preliminary data.</text>
</comment>
<feature type="transmembrane region" description="Helical" evidence="1">
    <location>
        <begin position="88"/>
        <end position="107"/>
    </location>
</feature>
<feature type="transmembrane region" description="Helical" evidence="1">
    <location>
        <begin position="380"/>
        <end position="401"/>
    </location>
</feature>
<dbReference type="GeneID" id="77676419"/>
<sequence length="403" mass="45561">MDTLLDFYKEILSEDAPFQTYSVLSISVVLFTALCIFITNTCIFSELDKITAKIGYSTVGFKSTLLLFGTLYAPVITSLQDIKLGDAVWHHTIVFSITVLCGFCILLKRGKKRVCEESVRHIIFFQTIGTLASPMLGIYSMRSSYSSIFLFALYLIYIVLFSTHRKEVHINLLIDQTTRMPFLASVVDKILNRSKEGSQKEWVSTLVSSVTMGTLVGRTFFGKDSILLGVGVFLVLSILSMQTKKTSWFRNAYSFTCACIILKAVSIHIYSILRVLFSSVYMTYLGYILITNIYLLFPLCVILAVGMAQKRYKLCFTTALSMPIHVFLFQKAVYPHVYINPYYLLVVDRITLYSIIFIAISTILLFANNEIRSGLFEVEVGGILLSLYVVYILCILCHPTLSK</sequence>
<evidence type="ECO:0000313" key="3">
    <source>
        <dbReference type="Proteomes" id="UP000054524"/>
    </source>
</evidence>
<feature type="transmembrane region" description="Helical" evidence="1">
    <location>
        <begin position="253"/>
        <end position="272"/>
    </location>
</feature>
<feature type="transmembrane region" description="Helical" evidence="1">
    <location>
        <begin position="350"/>
        <end position="368"/>
    </location>
</feature>
<dbReference type="RefSeq" id="XP_052904881.1">
    <property type="nucleotide sequence ID" value="XM_053049076.1"/>
</dbReference>
<feature type="transmembrane region" description="Helical" evidence="1">
    <location>
        <begin position="145"/>
        <end position="163"/>
    </location>
</feature>
<reference evidence="2 3" key="1">
    <citation type="journal article" date="2014" name="Genome Announc.">
        <title>Genome Sequence of the Microsporidian Species Nematocida sp1 Strain ERTm6 (ATCC PRA-372).</title>
        <authorList>
            <person name="Bakowski M.A."/>
            <person name="Priest M."/>
            <person name="Young S."/>
            <person name="Cuomo C.A."/>
            <person name="Troemel E.R."/>
        </authorList>
    </citation>
    <scope>NUCLEOTIDE SEQUENCE [LARGE SCALE GENOMIC DNA]</scope>
    <source>
        <strain evidence="2 3">ERTm6</strain>
    </source>
</reference>
<feature type="transmembrane region" description="Helical" evidence="1">
    <location>
        <begin position="312"/>
        <end position="330"/>
    </location>
</feature>
<proteinExistence type="predicted"/>
<accession>A0A086J2F8</accession>
<dbReference type="AlphaFoldDB" id="A0A086J2F8"/>
<keyword evidence="1" id="KW-0472">Membrane</keyword>
<feature type="transmembrane region" description="Helical" evidence="1">
    <location>
        <begin position="56"/>
        <end position="76"/>
    </location>
</feature>
<feature type="transmembrane region" description="Helical" evidence="1">
    <location>
        <begin position="20"/>
        <end position="44"/>
    </location>
</feature>
<keyword evidence="3" id="KW-1185">Reference proteome</keyword>
<dbReference type="EMBL" id="AKIJ01000003">
    <property type="protein sequence ID" value="KFG26326.1"/>
    <property type="molecule type" value="Genomic_DNA"/>
</dbReference>
<organism evidence="2 3">
    <name type="scientific">Nematocida ausubeli (strain ATCC PRA-371 / ERTm2)</name>
    <name type="common">Nematode killer fungus</name>
    <dbReference type="NCBI Taxonomy" id="1913371"/>
    <lineage>
        <taxon>Eukaryota</taxon>
        <taxon>Fungi</taxon>
        <taxon>Fungi incertae sedis</taxon>
        <taxon>Microsporidia</taxon>
        <taxon>Nematocida</taxon>
    </lineage>
</organism>
<evidence type="ECO:0000313" key="2">
    <source>
        <dbReference type="EMBL" id="KFG26326.1"/>
    </source>
</evidence>
<keyword evidence="1" id="KW-0812">Transmembrane</keyword>